<evidence type="ECO:0000313" key="7">
    <source>
        <dbReference type="EMBL" id="KAG9251635.1"/>
    </source>
</evidence>
<keyword evidence="1" id="KW-0723">Serine/threonine-protein kinase</keyword>
<dbReference type="GO" id="GO:0005524">
    <property type="term" value="F:ATP binding"/>
    <property type="evidence" value="ECO:0007669"/>
    <property type="project" value="UniProtKB-KW"/>
</dbReference>
<dbReference type="Gene3D" id="1.10.510.10">
    <property type="entry name" value="Transferase(Phosphotransferase) domain 1"/>
    <property type="match status" value="1"/>
</dbReference>
<dbReference type="InterPro" id="IPR011009">
    <property type="entry name" value="Kinase-like_dom_sf"/>
</dbReference>
<dbReference type="GO" id="GO:0004674">
    <property type="term" value="F:protein serine/threonine kinase activity"/>
    <property type="evidence" value="ECO:0007669"/>
    <property type="project" value="UniProtKB-KW"/>
</dbReference>
<dbReference type="PROSITE" id="PS50011">
    <property type="entry name" value="PROTEIN_KINASE_DOM"/>
    <property type="match status" value="1"/>
</dbReference>
<dbReference type="Pfam" id="PF00069">
    <property type="entry name" value="Pkinase"/>
    <property type="match status" value="1"/>
</dbReference>
<name>A0A9P7ZGK7_9HYPO</name>
<dbReference type="InterPro" id="IPR000719">
    <property type="entry name" value="Prot_kinase_dom"/>
</dbReference>
<evidence type="ECO:0000256" key="1">
    <source>
        <dbReference type="ARBA" id="ARBA00022527"/>
    </source>
</evidence>
<dbReference type="SMART" id="SM00220">
    <property type="entry name" value="S_TKc"/>
    <property type="match status" value="1"/>
</dbReference>
<dbReference type="AlphaFoldDB" id="A0A9P7ZGK7"/>
<gene>
    <name evidence="7" type="ORF">F5Z01DRAFT_663224</name>
</gene>
<keyword evidence="4 7" id="KW-0418">Kinase</keyword>
<dbReference type="InterPro" id="IPR008271">
    <property type="entry name" value="Ser/Thr_kinase_AS"/>
</dbReference>
<protein>
    <submittedName>
        <fullName evidence="7">Kinase-like domain-containing protein</fullName>
    </submittedName>
</protein>
<keyword evidence="5" id="KW-0067">ATP-binding</keyword>
<evidence type="ECO:0000313" key="8">
    <source>
        <dbReference type="Proteomes" id="UP000887229"/>
    </source>
</evidence>
<sequence length="274" mass="31330">MEKNDQNYEYTFPDEIAERINNCLGWGNTGFIELVPPGDRVRKFPHPQNRGYDKQWQVQQLCREVEVYQWLPKIHPRLVQMFDYSLDVDDAFVTLEYMPTGTLSKYLASDQPISDAQRAAWCFEAAEAVALLHSHNIIHADIKPENMVLDKNLGLRIIDLSGCAIDVKDPLCLESTRYYLPRDMKTDPLCSVETDLFALGSSLYEIAAGVPPYSQLEDEDVEERYRKGEFPPLQGLMCASVIQACWRCEYISAEDVVAAIQDHHGPSMSRRYVS</sequence>
<evidence type="ECO:0000256" key="4">
    <source>
        <dbReference type="ARBA" id="ARBA00022777"/>
    </source>
</evidence>
<accession>A0A9P7ZGK7</accession>
<comment type="caution">
    <text evidence="7">The sequence shown here is derived from an EMBL/GenBank/DDBJ whole genome shotgun (WGS) entry which is preliminary data.</text>
</comment>
<proteinExistence type="predicted"/>
<dbReference type="GO" id="GO:0005634">
    <property type="term" value="C:nucleus"/>
    <property type="evidence" value="ECO:0007669"/>
    <property type="project" value="TreeGrafter"/>
</dbReference>
<keyword evidence="8" id="KW-1185">Reference proteome</keyword>
<evidence type="ECO:0000256" key="3">
    <source>
        <dbReference type="ARBA" id="ARBA00022741"/>
    </source>
</evidence>
<evidence type="ECO:0000256" key="2">
    <source>
        <dbReference type="ARBA" id="ARBA00022679"/>
    </source>
</evidence>
<reference evidence="7" key="1">
    <citation type="journal article" date="2021" name="IMA Fungus">
        <title>Genomic characterization of three marine fungi, including Emericellopsis atlantica sp. nov. with signatures of a generalist lifestyle and marine biomass degradation.</title>
        <authorList>
            <person name="Hagestad O.C."/>
            <person name="Hou L."/>
            <person name="Andersen J.H."/>
            <person name="Hansen E.H."/>
            <person name="Altermark B."/>
            <person name="Li C."/>
            <person name="Kuhnert E."/>
            <person name="Cox R.J."/>
            <person name="Crous P.W."/>
            <person name="Spatafora J.W."/>
            <person name="Lail K."/>
            <person name="Amirebrahimi M."/>
            <person name="Lipzen A."/>
            <person name="Pangilinan J."/>
            <person name="Andreopoulos W."/>
            <person name="Hayes R.D."/>
            <person name="Ng V."/>
            <person name="Grigoriev I.V."/>
            <person name="Jackson S.A."/>
            <person name="Sutton T.D.S."/>
            <person name="Dobson A.D.W."/>
            <person name="Rama T."/>
        </authorList>
    </citation>
    <scope>NUCLEOTIDE SEQUENCE</scope>
    <source>
        <strain evidence="7">TS7</strain>
    </source>
</reference>
<feature type="domain" description="Protein kinase" evidence="6">
    <location>
        <begin position="18"/>
        <end position="274"/>
    </location>
</feature>
<dbReference type="PANTHER" id="PTHR24345:SF0">
    <property type="entry name" value="CELL CYCLE SERINE_THREONINE-PROTEIN KINASE CDC5_MSD2"/>
    <property type="match status" value="1"/>
</dbReference>
<dbReference type="SUPFAM" id="SSF56112">
    <property type="entry name" value="Protein kinase-like (PK-like)"/>
    <property type="match status" value="1"/>
</dbReference>
<organism evidence="7 8">
    <name type="scientific">Emericellopsis atlantica</name>
    <dbReference type="NCBI Taxonomy" id="2614577"/>
    <lineage>
        <taxon>Eukaryota</taxon>
        <taxon>Fungi</taxon>
        <taxon>Dikarya</taxon>
        <taxon>Ascomycota</taxon>
        <taxon>Pezizomycotina</taxon>
        <taxon>Sordariomycetes</taxon>
        <taxon>Hypocreomycetidae</taxon>
        <taxon>Hypocreales</taxon>
        <taxon>Bionectriaceae</taxon>
        <taxon>Emericellopsis</taxon>
    </lineage>
</organism>
<dbReference type="PROSITE" id="PS00108">
    <property type="entry name" value="PROTEIN_KINASE_ST"/>
    <property type="match status" value="1"/>
</dbReference>
<evidence type="ECO:0000256" key="5">
    <source>
        <dbReference type="ARBA" id="ARBA00022840"/>
    </source>
</evidence>
<dbReference type="OrthoDB" id="1668230at2759"/>
<dbReference type="EMBL" id="MU251267">
    <property type="protein sequence ID" value="KAG9251635.1"/>
    <property type="molecule type" value="Genomic_DNA"/>
</dbReference>
<dbReference type="Proteomes" id="UP000887229">
    <property type="component" value="Unassembled WGS sequence"/>
</dbReference>
<dbReference type="PANTHER" id="PTHR24345">
    <property type="entry name" value="SERINE/THREONINE-PROTEIN KINASE PLK"/>
    <property type="match status" value="1"/>
</dbReference>
<dbReference type="GeneID" id="70294925"/>
<evidence type="ECO:0000259" key="6">
    <source>
        <dbReference type="PROSITE" id="PS50011"/>
    </source>
</evidence>
<dbReference type="RefSeq" id="XP_046115559.1">
    <property type="nucleotide sequence ID" value="XM_046264022.1"/>
</dbReference>
<keyword evidence="2" id="KW-0808">Transferase</keyword>
<keyword evidence="3" id="KW-0547">Nucleotide-binding</keyword>